<organism evidence="1 2">
    <name type="scientific">Pantoea coffeiphila</name>
    <dbReference type="NCBI Taxonomy" id="1465635"/>
    <lineage>
        <taxon>Bacteria</taxon>
        <taxon>Pseudomonadati</taxon>
        <taxon>Pseudomonadota</taxon>
        <taxon>Gammaproteobacteria</taxon>
        <taxon>Enterobacterales</taxon>
        <taxon>Erwiniaceae</taxon>
        <taxon>Pantoea</taxon>
    </lineage>
</organism>
<comment type="caution">
    <text evidence="1">The sequence shown here is derived from an EMBL/GenBank/DDBJ whole genome shotgun (WGS) entry which is preliminary data.</text>
</comment>
<dbReference type="PANTHER" id="PTHR37816">
    <property type="entry name" value="YALI0E33011P"/>
    <property type="match status" value="1"/>
</dbReference>
<dbReference type="EMBL" id="PDET01000011">
    <property type="protein sequence ID" value="PRD14432.1"/>
    <property type="molecule type" value="Genomic_DNA"/>
</dbReference>
<dbReference type="InterPro" id="IPR027417">
    <property type="entry name" value="P-loop_NTPase"/>
</dbReference>
<sequence>MRPERIVILGNAGSGKSTLSRILGAKTNYPVAHLDRLFWGPQWTKPEPEAFRARVSDVVNTETWIIEGNYPRRTFDLRIPAADLIVWMDTPRIICLFRVLMRSLRNQKRSDLPDGCTEKINAEFFAFLHYVWKFESNDRPKIERLRLEYGPKVPVIHLKNKRQIEQFLSSL</sequence>
<evidence type="ECO:0000313" key="1">
    <source>
        <dbReference type="EMBL" id="PRD14432.1"/>
    </source>
</evidence>
<keyword evidence="2" id="KW-1185">Reference proteome</keyword>
<dbReference type="InterPro" id="IPR052922">
    <property type="entry name" value="Cytidylate_Kinase-2"/>
</dbReference>
<dbReference type="RefSeq" id="WP_105593795.1">
    <property type="nucleotide sequence ID" value="NZ_PDET01000011.1"/>
</dbReference>
<reference evidence="1 2" key="1">
    <citation type="submission" date="2017-10" db="EMBL/GenBank/DDBJ databases">
        <title>Draft genome of two endophytic bacteria isolated from 'guarana' Paullinia cupana (Mart.) Ducke.</title>
        <authorList>
            <person name="Siqueira K.A."/>
            <person name="Liotti R.G."/>
            <person name="Mendes T.A."/>
            <person name="Soares M.A."/>
        </authorList>
    </citation>
    <scope>NUCLEOTIDE SEQUENCE [LARGE SCALE GENOMIC DNA]</scope>
    <source>
        <strain evidence="1 2">342</strain>
    </source>
</reference>
<dbReference type="SUPFAM" id="SSF52540">
    <property type="entry name" value="P-loop containing nucleoside triphosphate hydrolases"/>
    <property type="match status" value="1"/>
</dbReference>
<dbReference type="Proteomes" id="UP000239181">
    <property type="component" value="Unassembled WGS sequence"/>
</dbReference>
<dbReference type="OrthoDB" id="5296079at2"/>
<name>A0A2S9I9E9_9GAMM</name>
<evidence type="ECO:0000313" key="2">
    <source>
        <dbReference type="Proteomes" id="UP000239181"/>
    </source>
</evidence>
<proteinExistence type="predicted"/>
<accession>A0A2S9I9E9</accession>
<dbReference type="AlphaFoldDB" id="A0A2S9I9E9"/>
<dbReference type="PANTHER" id="PTHR37816:SF3">
    <property type="entry name" value="MODULATES DNA TOPOLOGY"/>
    <property type="match status" value="1"/>
</dbReference>
<protein>
    <submittedName>
        <fullName evidence="1">AAA family ATPase</fullName>
    </submittedName>
</protein>
<dbReference type="Gene3D" id="3.40.50.300">
    <property type="entry name" value="P-loop containing nucleotide triphosphate hydrolases"/>
    <property type="match status" value="1"/>
</dbReference>
<gene>
    <name evidence="1" type="ORF">CQW29_16380</name>
</gene>